<dbReference type="eggNOG" id="ENOG502QX3Z">
    <property type="taxonomic scope" value="Eukaryota"/>
</dbReference>
<dbReference type="KEGG" id="tps:THAPSDRAFT_20649"/>
<dbReference type="RefSeq" id="XP_002286039.1">
    <property type="nucleotide sequence ID" value="XM_002286003.1"/>
</dbReference>
<name>B8BPW4_THAPS</name>
<proteinExistence type="predicted"/>
<gene>
    <name evidence="3" type="ORF">THAPSDRAFT_20649</name>
</gene>
<keyword evidence="2" id="KW-0732">Signal</keyword>
<evidence type="ECO:0000313" key="4">
    <source>
        <dbReference type="Proteomes" id="UP000001449"/>
    </source>
</evidence>
<dbReference type="PaxDb" id="35128-Thaps20649"/>
<sequence>MKPATKIAVHTLCLIAAAAQDDAAPFNPQQRLRRAKARGKQTPSPQDDNNEGVDTTPLTVDGRDSRPQAAYQPPSLKADKSVYQEDEAITIFFSVGSPKDDFYSSTSAPSLNLDYNYPQWSVGLFMRDADPQGGTLKPLVSINLCGAINCDAANDLSYVKYTSEVTFGYDGGYVMEGMWPLYEGQWGNGFDAYVLDGKGAAAIGPLPFEIKADGVVASAPASFKPNVGEMPSVSSSSSSSVPATKSETHTHGLLTHNHAFMKPSSSHHSSAVAYNSKITSASGLNGASSSAAMTGGGMGGGTSAGNQRAKSALLTSDKPEYTEDDAVILIYSMETAFLDKYKNDDMSKWSVGIFMRMADPQGGALAPIVSTPLCDKKVCEEGSVEFSYDKLDTTNPDGSMKVVSWPLDLYEYGTGYDVYILDEDGEALVGPAKFNMLMDESY</sequence>
<dbReference type="GeneID" id="7451541"/>
<dbReference type="OMA" id="FMRDADP"/>
<dbReference type="Proteomes" id="UP000001449">
    <property type="component" value="Chromosome 1"/>
</dbReference>
<protein>
    <submittedName>
        <fullName evidence="3">Uncharacterized protein</fullName>
    </submittedName>
</protein>
<dbReference type="InParanoid" id="B8BPW4"/>
<feature type="compositionally biased region" description="Polar residues" evidence="1">
    <location>
        <begin position="41"/>
        <end position="58"/>
    </location>
</feature>
<organism evidence="3 4">
    <name type="scientific">Thalassiosira pseudonana</name>
    <name type="common">Marine diatom</name>
    <name type="synonym">Cyclotella nana</name>
    <dbReference type="NCBI Taxonomy" id="35128"/>
    <lineage>
        <taxon>Eukaryota</taxon>
        <taxon>Sar</taxon>
        <taxon>Stramenopiles</taxon>
        <taxon>Ochrophyta</taxon>
        <taxon>Bacillariophyta</taxon>
        <taxon>Coscinodiscophyceae</taxon>
        <taxon>Thalassiosirophycidae</taxon>
        <taxon>Thalassiosirales</taxon>
        <taxon>Thalassiosiraceae</taxon>
        <taxon>Thalassiosira</taxon>
    </lineage>
</organism>
<reference evidence="3 4" key="2">
    <citation type="journal article" date="2008" name="Nature">
        <title>The Phaeodactylum genome reveals the evolutionary history of diatom genomes.</title>
        <authorList>
            <person name="Bowler C."/>
            <person name="Allen A.E."/>
            <person name="Badger J.H."/>
            <person name="Grimwood J."/>
            <person name="Jabbari K."/>
            <person name="Kuo A."/>
            <person name="Maheswari U."/>
            <person name="Martens C."/>
            <person name="Maumus F."/>
            <person name="Otillar R.P."/>
            <person name="Rayko E."/>
            <person name="Salamov A."/>
            <person name="Vandepoele K."/>
            <person name="Beszteri B."/>
            <person name="Gruber A."/>
            <person name="Heijde M."/>
            <person name="Katinka M."/>
            <person name="Mock T."/>
            <person name="Valentin K."/>
            <person name="Verret F."/>
            <person name="Berges J.A."/>
            <person name="Brownlee C."/>
            <person name="Cadoret J.P."/>
            <person name="Chiovitti A."/>
            <person name="Choi C.J."/>
            <person name="Coesel S."/>
            <person name="De Martino A."/>
            <person name="Detter J.C."/>
            <person name="Durkin C."/>
            <person name="Falciatore A."/>
            <person name="Fournet J."/>
            <person name="Haruta M."/>
            <person name="Huysman M.J."/>
            <person name="Jenkins B.D."/>
            <person name="Jiroutova K."/>
            <person name="Jorgensen R.E."/>
            <person name="Joubert Y."/>
            <person name="Kaplan A."/>
            <person name="Kroger N."/>
            <person name="Kroth P.G."/>
            <person name="La Roche J."/>
            <person name="Lindquist E."/>
            <person name="Lommer M."/>
            <person name="Martin-Jezequel V."/>
            <person name="Lopez P.J."/>
            <person name="Lucas S."/>
            <person name="Mangogna M."/>
            <person name="McGinnis K."/>
            <person name="Medlin L.K."/>
            <person name="Montsant A."/>
            <person name="Oudot-Le Secq M.P."/>
            <person name="Napoli C."/>
            <person name="Obornik M."/>
            <person name="Parker M.S."/>
            <person name="Petit J.L."/>
            <person name="Porcel B.M."/>
            <person name="Poulsen N."/>
            <person name="Robison M."/>
            <person name="Rychlewski L."/>
            <person name="Rynearson T.A."/>
            <person name="Schmutz J."/>
            <person name="Shapiro H."/>
            <person name="Siaut M."/>
            <person name="Stanley M."/>
            <person name="Sussman M.R."/>
            <person name="Taylor A.R."/>
            <person name="Vardi A."/>
            <person name="von Dassow P."/>
            <person name="Vyverman W."/>
            <person name="Willis A."/>
            <person name="Wyrwicz L.S."/>
            <person name="Rokhsar D.S."/>
            <person name="Weissenbach J."/>
            <person name="Armbrust E.V."/>
            <person name="Green B.R."/>
            <person name="Van de Peer Y."/>
            <person name="Grigoriev I.V."/>
        </authorList>
    </citation>
    <scope>NUCLEOTIDE SEQUENCE [LARGE SCALE GENOMIC DNA]</scope>
    <source>
        <strain evidence="3 4">CCMP1335</strain>
    </source>
</reference>
<feature type="region of interest" description="Disordered" evidence="1">
    <location>
        <begin position="23"/>
        <end position="79"/>
    </location>
</feature>
<evidence type="ECO:0000313" key="3">
    <source>
        <dbReference type="EMBL" id="EED95680.1"/>
    </source>
</evidence>
<feature type="signal peptide" evidence="2">
    <location>
        <begin position="1"/>
        <end position="19"/>
    </location>
</feature>
<dbReference type="HOGENOM" id="CLU_503016_0_0_1"/>
<dbReference type="AlphaFoldDB" id="B8BPW4"/>
<evidence type="ECO:0000256" key="1">
    <source>
        <dbReference type="SAM" id="MobiDB-lite"/>
    </source>
</evidence>
<reference evidence="3 4" key="1">
    <citation type="journal article" date="2004" name="Science">
        <title>The genome of the diatom Thalassiosira pseudonana: ecology, evolution, and metabolism.</title>
        <authorList>
            <person name="Armbrust E.V."/>
            <person name="Berges J.A."/>
            <person name="Bowler C."/>
            <person name="Green B.R."/>
            <person name="Martinez D."/>
            <person name="Putnam N.H."/>
            <person name="Zhou S."/>
            <person name="Allen A.E."/>
            <person name="Apt K.E."/>
            <person name="Bechner M."/>
            <person name="Brzezinski M.A."/>
            <person name="Chaal B.K."/>
            <person name="Chiovitti A."/>
            <person name="Davis A.K."/>
            <person name="Demarest M.S."/>
            <person name="Detter J.C."/>
            <person name="Glavina T."/>
            <person name="Goodstein D."/>
            <person name="Hadi M.Z."/>
            <person name="Hellsten U."/>
            <person name="Hildebrand M."/>
            <person name="Jenkins B.D."/>
            <person name="Jurka J."/>
            <person name="Kapitonov V.V."/>
            <person name="Kroger N."/>
            <person name="Lau W.W."/>
            <person name="Lane T.W."/>
            <person name="Larimer F.W."/>
            <person name="Lippmeier J.C."/>
            <person name="Lucas S."/>
            <person name="Medina M."/>
            <person name="Montsant A."/>
            <person name="Obornik M."/>
            <person name="Parker M.S."/>
            <person name="Palenik B."/>
            <person name="Pazour G.J."/>
            <person name="Richardson P.M."/>
            <person name="Rynearson T.A."/>
            <person name="Saito M.A."/>
            <person name="Schwartz D.C."/>
            <person name="Thamatrakoln K."/>
            <person name="Valentin K."/>
            <person name="Vardi A."/>
            <person name="Wilkerson F.P."/>
            <person name="Rokhsar D.S."/>
        </authorList>
    </citation>
    <scope>NUCLEOTIDE SEQUENCE [LARGE SCALE GENOMIC DNA]</scope>
    <source>
        <strain evidence="3 4">CCMP1335</strain>
    </source>
</reference>
<dbReference type="EMBL" id="CM000638">
    <property type="protein sequence ID" value="EED95680.1"/>
    <property type="molecule type" value="Genomic_DNA"/>
</dbReference>
<accession>B8BPW4</accession>
<feature type="chain" id="PRO_5002865756" evidence="2">
    <location>
        <begin position="20"/>
        <end position="442"/>
    </location>
</feature>
<keyword evidence="4" id="KW-1185">Reference proteome</keyword>
<evidence type="ECO:0000256" key="2">
    <source>
        <dbReference type="SAM" id="SignalP"/>
    </source>
</evidence>